<dbReference type="GO" id="GO:0016829">
    <property type="term" value="F:lyase activity"/>
    <property type="evidence" value="ECO:0007669"/>
    <property type="project" value="InterPro"/>
</dbReference>
<dbReference type="Proteomes" id="UP000609531">
    <property type="component" value="Unassembled WGS sequence"/>
</dbReference>
<evidence type="ECO:0000256" key="1">
    <source>
        <dbReference type="ARBA" id="ARBA00006174"/>
    </source>
</evidence>
<feature type="domain" description="MmgE/PrpD C-terminal" evidence="3">
    <location>
        <begin position="293"/>
        <end position="447"/>
    </location>
</feature>
<dbReference type="AlphaFoldDB" id="A0A934ISX0"/>
<dbReference type="InterPro" id="IPR036148">
    <property type="entry name" value="MmgE/PrpD_sf"/>
</dbReference>
<gene>
    <name evidence="4" type="ORF">JCR33_20685</name>
</gene>
<dbReference type="Pfam" id="PF03972">
    <property type="entry name" value="MmgE_PrpD_N"/>
    <property type="match status" value="1"/>
</dbReference>
<dbReference type="Pfam" id="PF19305">
    <property type="entry name" value="MmgE_PrpD_C"/>
    <property type="match status" value="1"/>
</dbReference>
<protein>
    <submittedName>
        <fullName evidence="4">MmgE/PrpD family protein</fullName>
    </submittedName>
</protein>
<dbReference type="PANTHER" id="PTHR16943">
    <property type="entry name" value="2-METHYLCITRATE DEHYDRATASE-RELATED"/>
    <property type="match status" value="1"/>
</dbReference>
<evidence type="ECO:0000313" key="5">
    <source>
        <dbReference type="Proteomes" id="UP000609531"/>
    </source>
</evidence>
<dbReference type="RefSeq" id="WP_198884038.1">
    <property type="nucleotide sequence ID" value="NZ_JAEKJA010000024.1"/>
</dbReference>
<accession>A0A934ISX0</accession>
<dbReference type="InterPro" id="IPR045337">
    <property type="entry name" value="MmgE_PrpD_C"/>
</dbReference>
<dbReference type="InterPro" id="IPR045336">
    <property type="entry name" value="MmgE_PrpD_N"/>
</dbReference>
<organism evidence="4 5">
    <name type="scientific">Acuticoccus mangrovi</name>
    <dbReference type="NCBI Taxonomy" id="2796142"/>
    <lineage>
        <taxon>Bacteria</taxon>
        <taxon>Pseudomonadati</taxon>
        <taxon>Pseudomonadota</taxon>
        <taxon>Alphaproteobacteria</taxon>
        <taxon>Hyphomicrobiales</taxon>
        <taxon>Amorphaceae</taxon>
        <taxon>Acuticoccus</taxon>
    </lineage>
</organism>
<comment type="similarity">
    <text evidence="1">Belongs to the PrpD family.</text>
</comment>
<dbReference type="Gene3D" id="3.30.1330.120">
    <property type="entry name" value="2-methylcitrate dehydratase PrpD"/>
    <property type="match status" value="1"/>
</dbReference>
<evidence type="ECO:0000259" key="2">
    <source>
        <dbReference type="Pfam" id="PF03972"/>
    </source>
</evidence>
<feature type="domain" description="MmgE/PrpD N-terminal" evidence="2">
    <location>
        <begin position="16"/>
        <end position="264"/>
    </location>
</feature>
<comment type="caution">
    <text evidence="4">The sequence shown here is derived from an EMBL/GenBank/DDBJ whole genome shotgun (WGS) entry which is preliminary data.</text>
</comment>
<dbReference type="Gene3D" id="1.10.4100.10">
    <property type="entry name" value="2-methylcitrate dehydratase PrpD"/>
    <property type="match status" value="1"/>
</dbReference>
<proteinExistence type="inferred from homology"/>
<keyword evidence="5" id="KW-1185">Reference proteome</keyword>
<dbReference type="InterPro" id="IPR042188">
    <property type="entry name" value="MmgE/PrpD_sf_2"/>
</dbReference>
<sequence length="487" mass="50807">MTAAPRPEADDAVSARLAAWLAHASLSALPAAVRDQTKIALIDTVGAAIVGANRGDGHQAAVAAMKAASGNPEATIWATGERIEARRAAFCNAIHARAHDYDDIMVFPQVHVSVCTVPAAVAAAELAAQREGPISGRRLIEAIAAGAEMQTRLTLAYAPYHDASRFPVMLPTQVFGYFGAAAAAGRALALSTEAMESAIGLAQMQAGGTEEMVVHATESVGKCIYAGFSVDGGLQAALFAEAGVVARGRPLEGEAGLFAAFFGGRFDAERLTGGLGEEFLSLQRCIKAMPGTLVAHAFVEAGLALCAEHGLTGDDIVGAQIVVGPWGKAMCEPAASRRAPETASTAMNSIPFLLANALVKGRVALSDMTPEGRTHPATLAMARRITHRLDPAMAAPRGLEAARLVLTLADGRTLEGGRAVPQGHPDRPLSFDDIARKFRSNLAPDGDPASLARADRILLMVERLEEMPDIAPLIAFLSPDDRGRHGD</sequence>
<dbReference type="PANTHER" id="PTHR16943:SF8">
    <property type="entry name" value="2-METHYLCITRATE DEHYDRATASE"/>
    <property type="match status" value="1"/>
</dbReference>
<dbReference type="EMBL" id="JAEKJA010000024">
    <property type="protein sequence ID" value="MBJ3778130.1"/>
    <property type="molecule type" value="Genomic_DNA"/>
</dbReference>
<evidence type="ECO:0000313" key="4">
    <source>
        <dbReference type="EMBL" id="MBJ3778130.1"/>
    </source>
</evidence>
<dbReference type="InterPro" id="IPR042183">
    <property type="entry name" value="MmgE/PrpD_sf_1"/>
</dbReference>
<dbReference type="InterPro" id="IPR005656">
    <property type="entry name" value="MmgE_PrpD"/>
</dbReference>
<evidence type="ECO:0000259" key="3">
    <source>
        <dbReference type="Pfam" id="PF19305"/>
    </source>
</evidence>
<dbReference type="SUPFAM" id="SSF103378">
    <property type="entry name" value="2-methylcitrate dehydratase PrpD"/>
    <property type="match status" value="1"/>
</dbReference>
<name>A0A934ISX0_9HYPH</name>
<reference evidence="4" key="1">
    <citation type="submission" date="2020-12" db="EMBL/GenBank/DDBJ databases">
        <title>Bacterial taxonomy.</title>
        <authorList>
            <person name="Pan X."/>
        </authorList>
    </citation>
    <scope>NUCLEOTIDE SEQUENCE</scope>
    <source>
        <strain evidence="4">B2012</strain>
    </source>
</reference>